<evidence type="ECO:0000313" key="11">
    <source>
        <dbReference type="EMBL" id="MCW3474331.1"/>
    </source>
</evidence>
<dbReference type="GO" id="GO:0015031">
    <property type="term" value="P:protein transport"/>
    <property type="evidence" value="ECO:0007669"/>
    <property type="project" value="UniProtKB-KW"/>
</dbReference>
<dbReference type="CDD" id="cd06261">
    <property type="entry name" value="TM_PBP2"/>
    <property type="match status" value="1"/>
</dbReference>
<feature type="transmembrane region" description="Helical" evidence="9">
    <location>
        <begin position="112"/>
        <end position="131"/>
    </location>
</feature>
<dbReference type="SUPFAM" id="SSF161098">
    <property type="entry name" value="MetI-like"/>
    <property type="match status" value="1"/>
</dbReference>
<keyword evidence="3" id="KW-1003">Cell membrane</keyword>
<dbReference type="Pfam" id="PF00528">
    <property type="entry name" value="BPD_transp_1"/>
    <property type="match status" value="1"/>
</dbReference>
<feature type="transmembrane region" description="Helical" evidence="9">
    <location>
        <begin position="137"/>
        <end position="155"/>
    </location>
</feature>
<evidence type="ECO:0000256" key="4">
    <source>
        <dbReference type="ARBA" id="ARBA00022692"/>
    </source>
</evidence>
<evidence type="ECO:0000256" key="5">
    <source>
        <dbReference type="ARBA" id="ARBA00022856"/>
    </source>
</evidence>
<keyword evidence="5" id="KW-0571">Peptide transport</keyword>
<name>A0AA42CF33_9PROT</name>
<organism evidence="11 12">
    <name type="scientific">Limobrevibacterium gyesilva</name>
    <dbReference type="NCBI Taxonomy" id="2991712"/>
    <lineage>
        <taxon>Bacteria</taxon>
        <taxon>Pseudomonadati</taxon>
        <taxon>Pseudomonadota</taxon>
        <taxon>Alphaproteobacteria</taxon>
        <taxon>Acetobacterales</taxon>
        <taxon>Acetobacteraceae</taxon>
        <taxon>Limobrevibacterium</taxon>
    </lineage>
</organism>
<evidence type="ECO:0000313" key="12">
    <source>
        <dbReference type="Proteomes" id="UP001165679"/>
    </source>
</evidence>
<keyword evidence="8 9" id="KW-0472">Membrane</keyword>
<comment type="similarity">
    <text evidence="9">Belongs to the binding-protein-dependent transport system permease family.</text>
</comment>
<accession>A0AA42CF33</accession>
<feature type="transmembrane region" description="Helical" evidence="9">
    <location>
        <begin position="190"/>
        <end position="216"/>
    </location>
</feature>
<keyword evidence="12" id="KW-1185">Reference proteome</keyword>
<evidence type="ECO:0000256" key="8">
    <source>
        <dbReference type="ARBA" id="ARBA00023136"/>
    </source>
</evidence>
<dbReference type="InterPro" id="IPR050366">
    <property type="entry name" value="BP-dependent_transpt_permease"/>
</dbReference>
<dbReference type="InterPro" id="IPR000515">
    <property type="entry name" value="MetI-like"/>
</dbReference>
<protein>
    <submittedName>
        <fullName evidence="11">ABC transporter permease</fullName>
    </submittedName>
</protein>
<dbReference type="EMBL" id="JAPDNT010000003">
    <property type="protein sequence ID" value="MCW3474331.1"/>
    <property type="molecule type" value="Genomic_DNA"/>
</dbReference>
<dbReference type="AlphaFoldDB" id="A0AA42CF33"/>
<gene>
    <name evidence="11" type="ORF">OL599_07030</name>
</gene>
<dbReference type="Gene3D" id="1.10.3720.10">
    <property type="entry name" value="MetI-like"/>
    <property type="match status" value="1"/>
</dbReference>
<dbReference type="GO" id="GO:0015833">
    <property type="term" value="P:peptide transport"/>
    <property type="evidence" value="ECO:0007669"/>
    <property type="project" value="UniProtKB-KW"/>
</dbReference>
<evidence type="ECO:0000256" key="3">
    <source>
        <dbReference type="ARBA" id="ARBA00022475"/>
    </source>
</evidence>
<proteinExistence type="inferred from homology"/>
<comment type="subcellular location">
    <subcellularLocation>
        <location evidence="1 9">Cell membrane</location>
        <topology evidence="1 9">Multi-pass membrane protein</topology>
    </subcellularLocation>
</comment>
<dbReference type="PANTHER" id="PTHR43386">
    <property type="entry name" value="OLIGOPEPTIDE TRANSPORT SYSTEM PERMEASE PROTEIN APPC"/>
    <property type="match status" value="1"/>
</dbReference>
<dbReference type="GO" id="GO:0055085">
    <property type="term" value="P:transmembrane transport"/>
    <property type="evidence" value="ECO:0007669"/>
    <property type="project" value="InterPro"/>
</dbReference>
<feature type="domain" description="ABC transmembrane type-1" evidence="10">
    <location>
        <begin position="73"/>
        <end position="262"/>
    </location>
</feature>
<reference evidence="11" key="1">
    <citation type="submission" date="2022-09" db="EMBL/GenBank/DDBJ databases">
        <title>Rhodovastum sp. nov. RN2-1 isolated from soil in Seongnam, South Korea.</title>
        <authorList>
            <person name="Le N.T."/>
        </authorList>
    </citation>
    <scope>NUCLEOTIDE SEQUENCE</scope>
    <source>
        <strain evidence="11">RN2-1</strain>
    </source>
</reference>
<keyword evidence="6" id="KW-0653">Protein transport</keyword>
<evidence type="ECO:0000259" key="10">
    <source>
        <dbReference type="PROSITE" id="PS50928"/>
    </source>
</evidence>
<evidence type="ECO:0000256" key="6">
    <source>
        <dbReference type="ARBA" id="ARBA00022927"/>
    </source>
</evidence>
<dbReference type="PANTHER" id="PTHR43386:SF1">
    <property type="entry name" value="D,D-DIPEPTIDE TRANSPORT SYSTEM PERMEASE PROTEIN DDPC-RELATED"/>
    <property type="match status" value="1"/>
</dbReference>
<feature type="transmembrane region" description="Helical" evidence="9">
    <location>
        <begin position="236"/>
        <end position="262"/>
    </location>
</feature>
<dbReference type="GO" id="GO:0005886">
    <property type="term" value="C:plasma membrane"/>
    <property type="evidence" value="ECO:0007669"/>
    <property type="project" value="UniProtKB-SubCell"/>
</dbReference>
<reference evidence="11" key="2">
    <citation type="submission" date="2022-10" db="EMBL/GenBank/DDBJ databases">
        <authorList>
            <person name="Trinh H.N."/>
        </authorList>
    </citation>
    <scope>NUCLEOTIDE SEQUENCE</scope>
    <source>
        <strain evidence="11">RN2-1</strain>
    </source>
</reference>
<comment type="caution">
    <text evidence="11">The sequence shown here is derived from an EMBL/GenBank/DDBJ whole genome shotgun (WGS) entry which is preliminary data.</text>
</comment>
<dbReference type="PROSITE" id="PS50928">
    <property type="entry name" value="ABC_TM1"/>
    <property type="match status" value="1"/>
</dbReference>
<dbReference type="Proteomes" id="UP001165679">
    <property type="component" value="Unassembled WGS sequence"/>
</dbReference>
<dbReference type="RefSeq" id="WP_264712959.1">
    <property type="nucleotide sequence ID" value="NZ_JAPDNT010000003.1"/>
</dbReference>
<dbReference type="InterPro" id="IPR035906">
    <property type="entry name" value="MetI-like_sf"/>
</dbReference>
<feature type="transmembrane region" description="Helical" evidence="9">
    <location>
        <begin position="12"/>
        <end position="33"/>
    </location>
</feature>
<evidence type="ECO:0000256" key="2">
    <source>
        <dbReference type="ARBA" id="ARBA00022448"/>
    </source>
</evidence>
<evidence type="ECO:0000256" key="1">
    <source>
        <dbReference type="ARBA" id="ARBA00004651"/>
    </source>
</evidence>
<feature type="transmembrane region" description="Helical" evidence="9">
    <location>
        <begin position="75"/>
        <end position="100"/>
    </location>
</feature>
<sequence>MAALRRLRRQPGLAFGVLLLAFVALVALIPALFAGQSPLTVNVEQALSPPSMAHLFGTDDVGRDVFARVVHGTRVTLSICAGALLLSALVGASLGLISGFVAGRADMALGRLVDVVLSFPPVVLGIMVTGILGPKTINLVLALGVVYMPVFFRIARAGALAEAGQTYVEAARSIGLSGPTILFRHILRNVLPLVLVQYVILFPLVLQIQAALGFLGLGVQPPTPDWGAILQQGKDYIILAPWVSAFPGLAILTTALGLMLIGRALQQKLDRR</sequence>
<evidence type="ECO:0000256" key="7">
    <source>
        <dbReference type="ARBA" id="ARBA00022989"/>
    </source>
</evidence>
<keyword evidence="2 9" id="KW-0813">Transport</keyword>
<keyword evidence="4 9" id="KW-0812">Transmembrane</keyword>
<keyword evidence="7 9" id="KW-1133">Transmembrane helix</keyword>
<evidence type="ECO:0000256" key="9">
    <source>
        <dbReference type="RuleBase" id="RU363032"/>
    </source>
</evidence>